<keyword evidence="11" id="KW-0505">Motor protein</keyword>
<evidence type="ECO:0000256" key="5">
    <source>
        <dbReference type="ARBA" id="ARBA00022737"/>
    </source>
</evidence>
<protein>
    <submittedName>
        <fullName evidence="17">Dynein heavy chain 6, axonemal</fullName>
    </submittedName>
</protein>
<keyword evidence="6" id="KW-0547">Nucleotide-binding</keyword>
<dbReference type="EMBL" id="JH818813">
    <property type="protein sequence ID" value="EKC31674.1"/>
    <property type="molecule type" value="Genomic_DNA"/>
</dbReference>
<dbReference type="Pfam" id="PF18198">
    <property type="entry name" value="AAA_lid_11"/>
    <property type="match status" value="1"/>
</dbReference>
<feature type="domain" description="AAA+ ATPase" evidence="16">
    <location>
        <begin position="1440"/>
        <end position="1543"/>
    </location>
</feature>
<dbReference type="FunFam" id="1.10.472.130:FF:000015">
    <property type="entry name" value="Dynein heavy chain 7"/>
    <property type="match status" value="1"/>
</dbReference>
<evidence type="ECO:0000256" key="9">
    <source>
        <dbReference type="ARBA" id="ARBA00023054"/>
    </source>
</evidence>
<dbReference type="InterPro" id="IPR035699">
    <property type="entry name" value="AAA_6"/>
</dbReference>
<dbReference type="GO" id="GO:0008569">
    <property type="term" value="F:minus-end-directed microtubule motor activity"/>
    <property type="evidence" value="ECO:0007669"/>
    <property type="project" value="InterPro"/>
</dbReference>
<dbReference type="FunFam" id="1.20.58.1120:FF:000001">
    <property type="entry name" value="dynein heavy chain 2, axonemal"/>
    <property type="match status" value="1"/>
</dbReference>
<dbReference type="Gene3D" id="1.20.58.1120">
    <property type="match status" value="1"/>
</dbReference>
<dbReference type="InterPro" id="IPR041658">
    <property type="entry name" value="AAA_lid_11"/>
</dbReference>
<feature type="compositionally biased region" description="Polar residues" evidence="15">
    <location>
        <begin position="4184"/>
        <end position="4203"/>
    </location>
</feature>
<keyword evidence="13" id="KW-0966">Cell projection</keyword>
<gene>
    <name evidence="17" type="ORF">CGI_10020015</name>
</gene>
<dbReference type="FunFam" id="1.20.1270.280:FF:000009">
    <property type="entry name" value="Dynein, axonemal, heavy chain 6"/>
    <property type="match status" value="1"/>
</dbReference>
<feature type="region of interest" description="Disordered" evidence="15">
    <location>
        <begin position="472"/>
        <end position="514"/>
    </location>
</feature>
<dbReference type="InterPro" id="IPR013602">
    <property type="entry name" value="Dynein_heavy_linker"/>
</dbReference>
<dbReference type="GO" id="GO:0045505">
    <property type="term" value="F:dynein intermediate chain binding"/>
    <property type="evidence" value="ECO:0007669"/>
    <property type="project" value="InterPro"/>
</dbReference>
<organism evidence="17">
    <name type="scientific">Magallana gigas</name>
    <name type="common">Pacific oyster</name>
    <name type="synonym">Crassostrea gigas</name>
    <dbReference type="NCBI Taxonomy" id="29159"/>
    <lineage>
        <taxon>Eukaryota</taxon>
        <taxon>Metazoa</taxon>
        <taxon>Spiralia</taxon>
        <taxon>Lophotrochozoa</taxon>
        <taxon>Mollusca</taxon>
        <taxon>Bivalvia</taxon>
        <taxon>Autobranchia</taxon>
        <taxon>Pteriomorphia</taxon>
        <taxon>Ostreida</taxon>
        <taxon>Ostreoidea</taxon>
        <taxon>Ostreidae</taxon>
        <taxon>Magallana</taxon>
    </lineage>
</organism>
<dbReference type="InParanoid" id="K1QKN4"/>
<keyword evidence="4" id="KW-0493">Microtubule</keyword>
<dbReference type="Gene3D" id="1.20.920.20">
    <property type="match status" value="1"/>
</dbReference>
<keyword evidence="12" id="KW-0206">Cytoskeleton</keyword>
<feature type="compositionally biased region" description="Basic and acidic residues" evidence="15">
    <location>
        <begin position="4521"/>
        <end position="4533"/>
    </location>
</feature>
<keyword evidence="8" id="KW-0243">Dynein</keyword>
<comment type="similarity">
    <text evidence="2">Belongs to the dynein heavy chain family.</text>
</comment>
<keyword evidence="10" id="KW-0969">Cilium</keyword>
<dbReference type="Gene3D" id="1.10.287.2620">
    <property type="match status" value="1"/>
</dbReference>
<feature type="region of interest" description="Disordered" evidence="15">
    <location>
        <begin position="4184"/>
        <end position="4216"/>
    </location>
</feature>
<feature type="region of interest" description="Disordered" evidence="15">
    <location>
        <begin position="4467"/>
        <end position="4533"/>
    </location>
</feature>
<keyword evidence="9 14" id="KW-0175">Coiled coil</keyword>
<dbReference type="GO" id="GO:0005930">
    <property type="term" value="C:axoneme"/>
    <property type="evidence" value="ECO:0007669"/>
    <property type="project" value="UniProtKB-SubCell"/>
</dbReference>
<dbReference type="InterPro" id="IPR003593">
    <property type="entry name" value="AAA+_ATPase"/>
</dbReference>
<dbReference type="PANTHER" id="PTHR22878:SF68">
    <property type="entry name" value="DYNEIN HEAVY CHAIN 6, AXONEMAL-LIKE"/>
    <property type="match status" value="1"/>
</dbReference>
<evidence type="ECO:0000256" key="15">
    <source>
        <dbReference type="SAM" id="MobiDB-lite"/>
    </source>
</evidence>
<dbReference type="SUPFAM" id="SSF52540">
    <property type="entry name" value="P-loop containing nucleoside triphosphate hydrolases"/>
    <property type="match status" value="4"/>
</dbReference>
<dbReference type="Gene3D" id="3.40.50.300">
    <property type="entry name" value="P-loop containing nucleotide triphosphate hydrolases"/>
    <property type="match status" value="5"/>
</dbReference>
<dbReference type="InterPro" id="IPR042228">
    <property type="entry name" value="Dynein_linker_3"/>
</dbReference>
<evidence type="ECO:0000313" key="17">
    <source>
        <dbReference type="EMBL" id="EKC31674.1"/>
    </source>
</evidence>
<evidence type="ECO:0000256" key="4">
    <source>
        <dbReference type="ARBA" id="ARBA00022701"/>
    </source>
</evidence>
<dbReference type="FunFam" id="3.10.490.20:FF:000005">
    <property type="entry name" value="Dynein axonemal heavy chain 6"/>
    <property type="match status" value="1"/>
</dbReference>
<feature type="coiled-coil region" evidence="14">
    <location>
        <begin position="2861"/>
        <end position="2923"/>
    </location>
</feature>
<feature type="domain" description="AAA+ ATPase" evidence="16">
    <location>
        <begin position="2064"/>
        <end position="2212"/>
    </location>
</feature>
<dbReference type="FunCoup" id="K1QKN4">
    <property type="interactions" value="17"/>
</dbReference>
<dbReference type="Gene3D" id="3.20.180.20">
    <property type="entry name" value="Dynein heavy chain, N-terminal domain 2"/>
    <property type="match status" value="1"/>
</dbReference>
<accession>K1QKN4</accession>
<feature type="coiled-coil region" evidence="14">
    <location>
        <begin position="791"/>
        <end position="844"/>
    </location>
</feature>
<evidence type="ECO:0000256" key="11">
    <source>
        <dbReference type="ARBA" id="ARBA00023175"/>
    </source>
</evidence>
<dbReference type="Gene3D" id="1.10.8.720">
    <property type="entry name" value="Region D6 of dynein motor"/>
    <property type="match status" value="1"/>
</dbReference>
<sequence>MAYNRQANGVHRSMNDAPTMNGSGLNGNTENGQLSASQPLGLRGIDPESLKSRLISFAPQQATANPKSLRFNRVTQSQLKKSYAPIGPKLEPVPSLQKYQERNHPSYIQNQNRVKLESQGVLRKDEPVSKKMRRAGSVEPMEKPESPLPELPGNLQQKQDSMVLRIPTPPKESKPVSPRGKIHTTGPKMPASTKPKIAETFDGLNDADEIIRLIKEDKRVGFLYLSPNVPKSSVKYHYYNLKVVNHENISKSDYCTISQEGVTRMRNDDETEFVTLDRWEQEYNYFKKIIKIKTFALFRKWKAFNVWRKNVRTKKITECTKALNENLFIVNPVAGRLSEFRDLVKEVVRSACRTALLEAGFTPDDYYMADDGANSPGLGDMAPGTSSSYMMPSNYDMDIYGEAPDRMTYTEQANKRAHCKRLTCFIRLADYLIVNTMHVLAVNSVSTLLNYLSEQLQNTPTLEQIQGFAEEAKQAADELKEDPETREEKKAEKARQEKEKSEKGKLEEQEDEEVHQLPPLFITEFVLEPNQLLFAPDSDDFQEGLAEVIKKFQDAVLSVQNLVPDNYFDAFTHPIINNKFEEKTCGDGPSLSTMFEDDKHLQSIISDIRNSITAAFNAASNYADTFEPHREFYRENESLDLEGLRALEHDVAFFASALEKYHGQVRMAQVIKEKRPIGMLLIDGTKMKSLLNPSPTRCLDVINDLLPVKARKEVDRLIAELQDAQFKLEIDPLEKEAMIVKDMYELIEQYTVPTPPEDFAVYQTLNPSITGVRNAIDKSLTERDANIDKFCTHLDKDIAELGKEVKEVKQEAQNPLILDSTAEKDKVQGILKRMLNQIEGLQKQAFTYKSYQKNFKVEVTKFDALEEVHAELKLKELLWSAIDEWDNHINEWMSVSFETLDPEQMNNTTMKYAKSVMQLEKGLPPNGVVPMLKERVETMRDRLPVITDLRNPTLKPRHWEVIEQILDYHFTPEDPLTLGKLVEINAFRNSEALQEISGQASSEASLEAILKKVEDSWKSTEFMVLPHKDSKDVFILGGTDDIQQNLDDSNINVATIASSRHVGPIKSKVEEWLRNLELFGKTLDEWLNCQRNWLYLESIFSAPDIQRQLPAEARMFMQVDKSYKDIMRKVNRVPLAIRAATQPGLLETFQNNNALLDQIQKCLEAYLESKRVLFARFYFLSNDELLEILAQTRNPLAVQPHLRKCFDAIAKLEFGVQQSQDPEEEVQYTNDILAMISPENEKVSLGRGLKARGNVEDWLGKVEEAMFQNLRKLVKFALTDYEQRPRSEWVVTHASQIVLTVSQIVWCRSVTEILEGDHDRLEGMRNFEQQNFKDLNELASIVRGEIPKLARANLCALITIDVHGRDMITGMVASKVDTVTNFEWQKQLRYYWDLEMDNCVVRMSNSLYVYGYEYLGASPRLVITPLTDRCYLCLMGALQLDLGGAPAGPAGTGKTETTKDLAKSLAKQCVVFNCSDGLDYKMMGRFFSGLAQSGAWCCFDEFNRIDIEVLSVIAQQLITIRNAKAAKVSRFMFEGREIKLVMTCAAFITMNPGYAGRTELPDNLKALFRPISMMVPDYALIAEVILYSEGFESSKNLAKKMVQMYKLCSEQLSQQDHYDFGMRAVKSVLVMAGALKRQNPDKNEDVVLIRALRDSNLPKFLKQDASLFQAILQDLFPGVEIPEHDYGRLEEEIKNVVETKKLQIIQTQIKKIIQFYETMEVRHGVMLVGPTGGGKTTCYTVLQDTLTNLHAAGVENPFYQPCHTHVLNPKSITMEELYGGINKLTLEWSDGLMAMTVRSCVQDTSMDHHWVVCDGPVDALWIENMNTVLDDNKMLCLANSERIKFTPYIHMLFEVQDLAVASPATVSRCGMVFVDPEELKWLPFTQTWMNGYADKVKDEIREYILDLFVRYVDDGLTFIRKKCQQSINQVDISKVTTLCRLLESLLFRRGGPDLNQDMNKLNPILCTTFVFCYLWCIGGNITENYWDAFDTFVRQQFEDNGDAKLPNAGDLWSCYMDFETRRMDLWEKIVPPFKYDKEVPFFEMLVPTVDTVRFGYLLEKFLSVNHSVLYTGGTGVGKSVVARGLLNGIAEKADYVPQFINFSAQTSSKRTQEMIEGKLEKRRKNVIGAPLGKRVIIFVDDLNMPKLDTYGSQPPIELLRQYQDFGGMYDREKLFWKEIHDVTLSAACAPPGGGRNPVSPRFFRHFAMLSIPPPSEHSLKHMFMQILAGFFMDFPTAVRQTTEPICQAAVEIYGRMSTDLLPTPAKSHYVFNLRDLSKCIQGLLQADTGVIRDGKQVFRLFCHESMRVFHDRLINNEDKKYFHTMLAEMASKHFGENVEADSFTTHPIIFGDFIKLGAERADRIYEELSDMKKLTNVLQDYLDDFNMNSSKEMKLVFFLDAIEHVSRIARMIRQDRGNALLVGVGGTGKQSLTSRGYGYAEFHDDLKKLYHYAGVQNTHTTFLFTDTQEFLEDINNILNSGEVPNLFEPDEYEQLIIGCRPAAKEVGIAEGNRDAIYDFCINRVRNNLHIVLCMSPVGSAFRTRCRMFPSLVNCCTIDWFTEWPREALLSVSTSFFESVELGEDSLKQKIAEMCVEIHMSVSDMAERFYNELKRRYYTTPTSYLELIRIYISMLQEKTKQLKMARDRVDNGLKKILETNVLVDKMKKELIALEPELKKKSEDTNNLMERLVVDQEAADKVRKVVVEDEAVAKVKAEETQAIADDAQRDLDQALPALEAAVKALDSLDKSDIAELRVFSKPPELVQTVMEAVCILLGSKTDWTSAKVLLGDANFLKNLQTYDKDSIPDSMLKKLKKYIDNPNFIPEKVEKVSKACKSMCMWVLAMDSYSHVFRTVEPKRAKLAEAQKELDTVMTLLKEKQDQLAEVEAKIAELQATYDNSVREKQKLERNIATTAARLKRAAKLTTALGDEQIRWAETVKDFNKQIGNVVGDVFVSTACVAYYGAFTSTYRHELVELWTNRCVELEIPVTPGMTIITVLADPFEIRQWNSDGLPKDQLSTENAILVTRGRRWPLMIDPQEQANRWIRNREAKNGLKIIKLTDGQFLRTLENCIRIGMPVLCEDIGEFLDPALEPVLLKQTFMSGGRLLIRLGDSDIDYDRNFRFYMTSKMANPHYLPEVCIKVTIINFTVTLSGLEDQLLSDVVGLERPDLEEQRNQLIVKINSDKNQLNAIEDRILKLLFESQGNILDNEELINILNESKVTSGVIKQRLSEAEVTEEKINTAREKYRSVATRGSVLYFVVASMGEVDPMYQFSLKYFKQLFNATIESSEKSDQLAERLKICLRETTMTIYNNVARGLFEKDKLVFSFMMCVEIMKQEEKISPVEWNFFLRGSAGMDKQRPPMPSVPFLNNIKVWNNAVDLGEVFPVFKGIHQDLTKTPVWIQLGTLEVRANPESYETYEGVPPEPQGVPGAMEDMESDKTKGHWDKRLTSFQKLMFIKVFKTEKTVFAVSEFVRENLGQKFVESPPVGLQTLYDDMNRITPLVFVLSTGSDPMGAFLRFARDKGYTDKVQSISLGQGQGPVAEKLILAAVKTGDWVFLQNCHLAASWMLAMENMVKDMSEKPDEIHEDFRLFLSSMPAKHFPVSVLQNSVKVTNEPPKGIRANMRRAFAEITPQFFEEHVLASQWKRMIFGICFFHAYEFSDSDRECAQLNCQMFCADGVIPWDALIYITGMITYGGRVTDAIDQRCLETILKTFFYPNTLEPNYKYSPSGIYYAPDYPTLQEYRDYIETLPIVDEPEIFGMHENANIAFQAEETGHLISTILDVQPRQASGGTGKSNDDIVYELAESILGKLMDKLDIEQANQEMFEPDSKGRLNSLTTVLTQEVDRFNKLLKVIKNSLYQLQKAIKGFVVMSEELELVYTAFLNSQVPSLWAAAAYPSLKPLGSWVNDLIYRCSFIDNWVRHGQPRSYWMSGFFFPQGFLTGTLQNYARKYNLPIDHLTFHFHPLPHFREQKEVTAQMTELKFGEEIELDKGLPNPEDGVLVHGMFMDGCRWDEKEMVVTDSIKGVMNSALCMFHMEPKMDFVPDPADYIAPLYKTSARAGVLSTTGHSTNFVVFVHLPSKQPQDYWISKGAALLCQLTEEVLIVHDTGYIYKFIWSFDQEDILFYKPFKASYTPGFPVGTLVRKVSGDYSEHPSPISVTVESSGANVTVADQTATIINVRSPEEAQSSTTDSLLPTDESSLPPPVSVTGETSSGDTNLHFFVHEQGKYIQIGQCCVIVEMHVNDQTMERLKAQGTLEVELQIGASLVTVKWRGNEIDETELRTKIKVQLTSSLTARLLNLERAIPQDMMANQCDKCQQLVTFLLNEFRGYLTDISLGCIQLTLFFSNREDFQRGRSSEALAKIQKFLDGLLLTDRVNEGFRVTVLEEDDEVGDTMDTTFYSSGHSGEMLTQDQFPRQISLQVKQTITEELDLFRQEQAQILRDAMKDVLPEMEQRIIKNISTKLEAGKETAPPEPDTLSGSGQSSDESKLQEFSENLSGDEEISDLVSFVQSKVKKPHPEAKVKQRTENRMERCKVYVEPEMYGMIIF</sequence>
<feature type="compositionally biased region" description="Basic and acidic residues" evidence="15">
    <location>
        <begin position="472"/>
        <end position="507"/>
    </location>
</feature>
<evidence type="ECO:0000256" key="8">
    <source>
        <dbReference type="ARBA" id="ARBA00023017"/>
    </source>
</evidence>
<dbReference type="FunFam" id="3.40.50.300:FF:000362">
    <property type="entry name" value="Dynein, axonemal, heavy chain 6"/>
    <property type="match status" value="1"/>
</dbReference>
<dbReference type="InterPro" id="IPR042219">
    <property type="entry name" value="AAA_lid_11_sf"/>
</dbReference>
<dbReference type="InterPro" id="IPR043157">
    <property type="entry name" value="Dynein_AAA1S"/>
</dbReference>
<dbReference type="Pfam" id="PF12781">
    <property type="entry name" value="AAA_9"/>
    <property type="match status" value="1"/>
</dbReference>
<dbReference type="GO" id="GO:0005524">
    <property type="term" value="F:ATP binding"/>
    <property type="evidence" value="ECO:0007669"/>
    <property type="project" value="UniProtKB-KW"/>
</dbReference>
<dbReference type="Gene3D" id="1.20.140.100">
    <property type="entry name" value="Dynein heavy chain, N-terminal domain 2"/>
    <property type="match status" value="1"/>
</dbReference>
<reference evidence="17" key="1">
    <citation type="journal article" date="2012" name="Nature">
        <title>The oyster genome reveals stress adaptation and complexity of shell formation.</title>
        <authorList>
            <person name="Zhang G."/>
            <person name="Fang X."/>
            <person name="Guo X."/>
            <person name="Li L."/>
            <person name="Luo R."/>
            <person name="Xu F."/>
            <person name="Yang P."/>
            <person name="Zhang L."/>
            <person name="Wang X."/>
            <person name="Qi H."/>
            <person name="Xiong Z."/>
            <person name="Que H."/>
            <person name="Xie Y."/>
            <person name="Holland P.W."/>
            <person name="Paps J."/>
            <person name="Zhu Y."/>
            <person name="Wu F."/>
            <person name="Chen Y."/>
            <person name="Wang J."/>
            <person name="Peng C."/>
            <person name="Meng J."/>
            <person name="Yang L."/>
            <person name="Liu J."/>
            <person name="Wen B."/>
            <person name="Zhang N."/>
            <person name="Huang Z."/>
            <person name="Zhu Q."/>
            <person name="Feng Y."/>
            <person name="Mount A."/>
            <person name="Hedgecock D."/>
            <person name="Xu Z."/>
            <person name="Liu Y."/>
            <person name="Domazet-Loso T."/>
            <person name="Du Y."/>
            <person name="Sun X."/>
            <person name="Zhang S."/>
            <person name="Liu B."/>
            <person name="Cheng P."/>
            <person name="Jiang X."/>
            <person name="Li J."/>
            <person name="Fan D."/>
            <person name="Wang W."/>
            <person name="Fu W."/>
            <person name="Wang T."/>
            <person name="Wang B."/>
            <person name="Zhang J."/>
            <person name="Peng Z."/>
            <person name="Li Y."/>
            <person name="Li N."/>
            <person name="Wang J."/>
            <person name="Chen M."/>
            <person name="He Y."/>
            <person name="Tan F."/>
            <person name="Song X."/>
            <person name="Zheng Q."/>
            <person name="Huang R."/>
            <person name="Yang H."/>
            <person name="Du X."/>
            <person name="Chen L."/>
            <person name="Yang M."/>
            <person name="Gaffney P.M."/>
            <person name="Wang S."/>
            <person name="Luo L."/>
            <person name="She Z."/>
            <person name="Ming Y."/>
            <person name="Huang W."/>
            <person name="Zhang S."/>
            <person name="Huang B."/>
            <person name="Zhang Y."/>
            <person name="Qu T."/>
            <person name="Ni P."/>
            <person name="Miao G."/>
            <person name="Wang J."/>
            <person name="Wang Q."/>
            <person name="Steinberg C.E."/>
            <person name="Wang H."/>
            <person name="Li N."/>
            <person name="Qian L."/>
            <person name="Zhang G."/>
            <person name="Li Y."/>
            <person name="Yang H."/>
            <person name="Liu X."/>
            <person name="Wang J."/>
            <person name="Yin Y."/>
            <person name="Wang J."/>
        </authorList>
    </citation>
    <scope>NUCLEOTIDE SEQUENCE [LARGE SCALE GENOMIC DNA]</scope>
    <source>
        <strain evidence="17">05x7-T-G4-1.051#20</strain>
    </source>
</reference>
<feature type="region of interest" description="Disordered" evidence="15">
    <location>
        <begin position="168"/>
        <end position="195"/>
    </location>
</feature>
<dbReference type="HOGENOM" id="CLU_000038_0_3_1"/>
<dbReference type="Pfam" id="PF12780">
    <property type="entry name" value="AAA_8"/>
    <property type="match status" value="1"/>
</dbReference>
<dbReference type="Pfam" id="PF12774">
    <property type="entry name" value="AAA_6"/>
    <property type="match status" value="1"/>
</dbReference>
<dbReference type="InterPro" id="IPR024743">
    <property type="entry name" value="Dynein_HC_stalk"/>
</dbReference>
<dbReference type="FunFam" id="1.10.8.710:FF:000004">
    <property type="entry name" value="Dynein axonemal heavy chain 6"/>
    <property type="match status" value="1"/>
</dbReference>
<dbReference type="Pfam" id="PF18199">
    <property type="entry name" value="Dynein_C"/>
    <property type="match status" value="1"/>
</dbReference>
<dbReference type="Gene3D" id="1.10.472.130">
    <property type="match status" value="1"/>
</dbReference>
<evidence type="ECO:0000256" key="2">
    <source>
        <dbReference type="ARBA" id="ARBA00008887"/>
    </source>
</evidence>
<dbReference type="InterPro" id="IPR035706">
    <property type="entry name" value="AAA_9"/>
</dbReference>
<dbReference type="Gene3D" id="1.10.8.710">
    <property type="match status" value="1"/>
</dbReference>
<dbReference type="FunFam" id="1.10.8.1220:FF:000001">
    <property type="entry name" value="Dynein axonemal heavy chain 5"/>
    <property type="match status" value="1"/>
</dbReference>
<dbReference type="FunFam" id="3.40.50.300:FF:001145">
    <property type="entry name" value="Putative dynein heavy chain"/>
    <property type="match status" value="1"/>
</dbReference>
<dbReference type="InterPro" id="IPR041589">
    <property type="entry name" value="DNAH3_AAA_lid_1"/>
</dbReference>
<feature type="compositionally biased region" description="Polar residues" evidence="15">
    <location>
        <begin position="16"/>
        <end position="38"/>
    </location>
</feature>
<dbReference type="Gene3D" id="1.10.8.1220">
    <property type="match status" value="1"/>
</dbReference>
<dbReference type="GO" id="GO:0007018">
    <property type="term" value="P:microtubule-based movement"/>
    <property type="evidence" value="ECO:0007669"/>
    <property type="project" value="InterPro"/>
</dbReference>
<evidence type="ECO:0000256" key="10">
    <source>
        <dbReference type="ARBA" id="ARBA00023069"/>
    </source>
</evidence>
<dbReference type="InterPro" id="IPR004273">
    <property type="entry name" value="Dynein_heavy_D6_P-loop"/>
</dbReference>
<dbReference type="Pfam" id="PF12775">
    <property type="entry name" value="AAA_7"/>
    <property type="match status" value="1"/>
</dbReference>
<feature type="region of interest" description="Disordered" evidence="15">
    <location>
        <begin position="1"/>
        <end position="45"/>
    </location>
</feature>
<dbReference type="InterPro" id="IPR043160">
    <property type="entry name" value="Dynein_C_barrel"/>
</dbReference>
<evidence type="ECO:0000256" key="13">
    <source>
        <dbReference type="ARBA" id="ARBA00023273"/>
    </source>
</evidence>
<dbReference type="PANTHER" id="PTHR22878">
    <property type="entry name" value="DYNEIN HEAVY CHAIN 6, AXONEMAL-LIKE-RELATED"/>
    <property type="match status" value="1"/>
</dbReference>
<evidence type="ECO:0000256" key="3">
    <source>
        <dbReference type="ARBA" id="ARBA00022490"/>
    </source>
</evidence>
<dbReference type="FunFam" id="3.40.50.300:FF:000063">
    <property type="entry name" value="dynein heavy chain 6, axonemal"/>
    <property type="match status" value="1"/>
</dbReference>
<evidence type="ECO:0000259" key="16">
    <source>
        <dbReference type="SMART" id="SM00382"/>
    </source>
</evidence>
<dbReference type="FunFam" id="1.20.920.30:FF:000005">
    <property type="entry name" value="Dynein, axonemal, heavy chain 2"/>
    <property type="match status" value="1"/>
</dbReference>
<evidence type="ECO:0000256" key="6">
    <source>
        <dbReference type="ARBA" id="ARBA00022741"/>
    </source>
</evidence>
<dbReference type="InterPro" id="IPR026983">
    <property type="entry name" value="DHC"/>
</dbReference>
<dbReference type="GO" id="GO:0051959">
    <property type="term" value="F:dynein light intermediate chain binding"/>
    <property type="evidence" value="ECO:0007669"/>
    <property type="project" value="InterPro"/>
</dbReference>
<dbReference type="InterPro" id="IPR041228">
    <property type="entry name" value="Dynein_C"/>
</dbReference>
<evidence type="ECO:0000256" key="1">
    <source>
        <dbReference type="ARBA" id="ARBA00004430"/>
    </source>
</evidence>
<dbReference type="FunFam" id="1.20.140.100:FF:000004">
    <property type="entry name" value="Dynein axonemal heavy chain 6"/>
    <property type="match status" value="1"/>
</dbReference>
<dbReference type="FunFam" id="3.40.50.300:FF:001143">
    <property type="entry name" value="Dynein axonemal heavy chain 6"/>
    <property type="match status" value="1"/>
</dbReference>
<dbReference type="InterPro" id="IPR024317">
    <property type="entry name" value="Dynein_heavy_chain_D4_dom"/>
</dbReference>
<comment type="subcellular location">
    <subcellularLocation>
        <location evidence="1">Cytoplasm</location>
        <location evidence="1">Cytoskeleton</location>
        <location evidence="1">Cilium axoneme</location>
    </subcellularLocation>
</comment>
<dbReference type="Gene3D" id="3.10.490.20">
    <property type="match status" value="1"/>
</dbReference>
<dbReference type="InterPro" id="IPR042222">
    <property type="entry name" value="Dynein_2_N"/>
</dbReference>
<dbReference type="FunFam" id="3.20.180.20:FF:000004">
    <property type="entry name" value="Dynein axonemal heavy chain 6"/>
    <property type="match status" value="1"/>
</dbReference>
<keyword evidence="3" id="KW-0963">Cytoplasm</keyword>
<dbReference type="Pfam" id="PF17857">
    <property type="entry name" value="AAA_lid_1"/>
    <property type="match status" value="1"/>
</dbReference>
<dbReference type="Pfam" id="PF08393">
    <property type="entry name" value="DHC_N2"/>
    <property type="match status" value="1"/>
</dbReference>
<dbReference type="Pfam" id="PF03028">
    <property type="entry name" value="Dynein_heavy"/>
    <property type="match status" value="1"/>
</dbReference>
<dbReference type="Pfam" id="PF12777">
    <property type="entry name" value="MT"/>
    <property type="match status" value="1"/>
</dbReference>
<feature type="region of interest" description="Disordered" evidence="15">
    <location>
        <begin position="123"/>
        <end position="154"/>
    </location>
</feature>
<dbReference type="Gene3D" id="1.20.920.30">
    <property type="match status" value="1"/>
</dbReference>
<proteinExistence type="inferred from homology"/>
<dbReference type="Gene3D" id="1.20.1270.280">
    <property type="match status" value="1"/>
</dbReference>
<dbReference type="SMART" id="SM00382">
    <property type="entry name" value="AAA"/>
    <property type="match status" value="2"/>
</dbReference>
<evidence type="ECO:0000256" key="12">
    <source>
        <dbReference type="ARBA" id="ARBA00023212"/>
    </source>
</evidence>
<dbReference type="GO" id="GO:0005874">
    <property type="term" value="C:microtubule"/>
    <property type="evidence" value="ECO:0007669"/>
    <property type="project" value="UniProtKB-KW"/>
</dbReference>
<evidence type="ECO:0000256" key="7">
    <source>
        <dbReference type="ARBA" id="ARBA00022840"/>
    </source>
</evidence>
<dbReference type="Pfam" id="PF17852">
    <property type="entry name" value="Dynein_AAA_lid"/>
    <property type="match status" value="1"/>
</dbReference>
<keyword evidence="5" id="KW-0677">Repeat</keyword>
<dbReference type="InterPro" id="IPR027417">
    <property type="entry name" value="P-loop_NTPase"/>
</dbReference>
<dbReference type="GO" id="GO:0030286">
    <property type="term" value="C:dynein complex"/>
    <property type="evidence" value="ECO:0007669"/>
    <property type="project" value="UniProtKB-KW"/>
</dbReference>
<keyword evidence="7" id="KW-0067">ATP-binding</keyword>
<evidence type="ECO:0000256" key="14">
    <source>
        <dbReference type="SAM" id="Coils"/>
    </source>
</evidence>
<dbReference type="Gene3D" id="6.10.140.1060">
    <property type="match status" value="1"/>
</dbReference>
<name>K1QKN4_MAGGI</name>
<dbReference type="InterPro" id="IPR041466">
    <property type="entry name" value="Dynein_AAA5_ext"/>
</dbReference>
<dbReference type="FunFam" id="1.20.920.20:FF:000006">
    <property type="entry name" value="Dynein, axonemal, heavy chain 6"/>
    <property type="match status" value="1"/>
</dbReference>
<dbReference type="FunFam" id="1.10.287.2620:FF:000001">
    <property type="entry name" value="Cytoplasmic dynein heavy chain 1"/>
    <property type="match status" value="1"/>
</dbReference>